<evidence type="ECO:0000313" key="2">
    <source>
        <dbReference type="Proteomes" id="UP000032309"/>
    </source>
</evidence>
<organism evidence="1 2">
    <name type="scientific">Candidatus Brocadia sinica JPN1</name>
    <dbReference type="NCBI Taxonomy" id="1197129"/>
    <lineage>
        <taxon>Bacteria</taxon>
        <taxon>Pseudomonadati</taxon>
        <taxon>Planctomycetota</taxon>
        <taxon>Candidatus Brocadiia</taxon>
        <taxon>Candidatus Brocadiales</taxon>
        <taxon>Candidatus Brocadiaceae</taxon>
        <taxon>Candidatus Brocadia</taxon>
    </lineage>
</organism>
<reference evidence="2" key="1">
    <citation type="journal article" date="2015" name="Genome Announc.">
        <title>Draft Genome Sequence of an Anaerobic Ammonium-Oxidizing Bacterium, "Candidatus Brocadia sinica".</title>
        <authorList>
            <person name="Oshiki M."/>
            <person name="Shinyako-Hata K."/>
            <person name="Satoh H."/>
            <person name="Okabe S."/>
        </authorList>
    </citation>
    <scope>NUCLEOTIDE SEQUENCE [LARGE SCALE GENOMIC DNA]</scope>
    <source>
        <strain evidence="2">JPN1</strain>
    </source>
</reference>
<proteinExistence type="predicted"/>
<sequence length="59" mass="6874">MKAKEKNEEFLAEYVKVVNKFTKQFMDEFCSSDGSKILWDKIVKLNSGVESIKNRNKSI</sequence>
<evidence type="ECO:0000313" key="1">
    <source>
        <dbReference type="EMBL" id="GAN32890.1"/>
    </source>
</evidence>
<dbReference type="Proteomes" id="UP000032309">
    <property type="component" value="Unassembled WGS sequence"/>
</dbReference>
<keyword evidence="2" id="KW-1185">Reference proteome</keyword>
<dbReference type="SUPFAM" id="SSF52980">
    <property type="entry name" value="Restriction endonuclease-like"/>
    <property type="match status" value="1"/>
</dbReference>
<comment type="caution">
    <text evidence="1">The sequence shown here is derived from an EMBL/GenBank/DDBJ whole genome shotgun (WGS) entry which is preliminary data.</text>
</comment>
<dbReference type="EMBL" id="BAFN01000001">
    <property type="protein sequence ID" value="GAN32890.1"/>
    <property type="molecule type" value="Genomic_DNA"/>
</dbReference>
<gene>
    <name evidence="1" type="ORF">BROSI_A1405</name>
</gene>
<protein>
    <submittedName>
        <fullName evidence="1">Uncharacterized protein</fullName>
    </submittedName>
</protein>
<dbReference type="InterPro" id="IPR011335">
    <property type="entry name" value="Restrct_endonuc-II-like"/>
</dbReference>
<name>A0ABQ0JW15_9BACT</name>
<accession>A0ABQ0JW15</accession>